<feature type="signal peptide" evidence="1">
    <location>
        <begin position="1"/>
        <end position="19"/>
    </location>
</feature>
<dbReference type="PANTHER" id="PTHR22900:SF11">
    <property type="entry name" value="PROTEIN CBG01579"/>
    <property type="match status" value="1"/>
</dbReference>
<dbReference type="GO" id="GO:0016020">
    <property type="term" value="C:membrane"/>
    <property type="evidence" value="ECO:0007669"/>
    <property type="project" value="InterPro"/>
</dbReference>
<organism evidence="2 3">
    <name type="scientific">Ancylostoma ceylanicum</name>
    <dbReference type="NCBI Taxonomy" id="53326"/>
    <lineage>
        <taxon>Eukaryota</taxon>
        <taxon>Metazoa</taxon>
        <taxon>Ecdysozoa</taxon>
        <taxon>Nematoda</taxon>
        <taxon>Chromadorea</taxon>
        <taxon>Rhabditida</taxon>
        <taxon>Rhabditina</taxon>
        <taxon>Rhabditomorpha</taxon>
        <taxon>Strongyloidea</taxon>
        <taxon>Ancylostomatidae</taxon>
        <taxon>Ancylostomatinae</taxon>
        <taxon>Ancylostoma</taxon>
    </lineage>
</organism>
<proteinExistence type="predicted"/>
<dbReference type="Proteomes" id="UP000054495">
    <property type="component" value="Unassembled WGS sequence"/>
</dbReference>
<evidence type="ECO:0008006" key="4">
    <source>
        <dbReference type="Google" id="ProtNLM"/>
    </source>
</evidence>
<feature type="chain" id="PRO_5002307567" description="Sulfotransferase domain-containing protein" evidence="1">
    <location>
        <begin position="20"/>
        <end position="273"/>
    </location>
</feature>
<accession>A0A0D6MA60</accession>
<dbReference type="PANTHER" id="PTHR22900">
    <property type="entry name" value="PROTEIN CBG14245-RELATED"/>
    <property type="match status" value="1"/>
</dbReference>
<gene>
    <name evidence="2" type="ORF">ANCCEY_00545</name>
</gene>
<dbReference type="GO" id="GO:0050650">
    <property type="term" value="P:chondroitin sulfate proteoglycan biosynthetic process"/>
    <property type="evidence" value="ECO:0007669"/>
    <property type="project" value="InterPro"/>
</dbReference>
<dbReference type="InterPro" id="IPR005331">
    <property type="entry name" value="Sulfotransferase"/>
</dbReference>
<protein>
    <recommendedName>
        <fullName evidence="4">Sulfotransferase domain-containing protein</fullName>
    </recommendedName>
</protein>
<dbReference type="InterPro" id="IPR007669">
    <property type="entry name" value="Chst-1-like"/>
</dbReference>
<reference evidence="2 3" key="1">
    <citation type="submission" date="2013-05" db="EMBL/GenBank/DDBJ databases">
        <title>Draft genome of the parasitic nematode Anyclostoma ceylanicum.</title>
        <authorList>
            <person name="Mitreva M."/>
        </authorList>
    </citation>
    <scope>NUCLEOTIDE SEQUENCE [LARGE SCALE GENOMIC DNA]</scope>
</reference>
<evidence type="ECO:0000313" key="2">
    <source>
        <dbReference type="EMBL" id="EPB80448.1"/>
    </source>
</evidence>
<keyword evidence="1" id="KW-0732">Signal</keyword>
<evidence type="ECO:0000313" key="3">
    <source>
        <dbReference type="Proteomes" id="UP000054495"/>
    </source>
</evidence>
<keyword evidence="3" id="KW-1185">Reference proteome</keyword>
<dbReference type="GO" id="GO:1902884">
    <property type="term" value="P:positive regulation of response to oxidative stress"/>
    <property type="evidence" value="ECO:0007669"/>
    <property type="project" value="InterPro"/>
</dbReference>
<dbReference type="EMBL" id="KE124780">
    <property type="protein sequence ID" value="EPB80448.1"/>
    <property type="molecule type" value="Genomic_DNA"/>
</dbReference>
<dbReference type="AlphaFoldDB" id="A0A0D6MA60"/>
<evidence type="ECO:0000256" key="1">
    <source>
        <dbReference type="SAM" id="SignalP"/>
    </source>
</evidence>
<sequence length="273" mass="31617">MSLHDLVLTFLIFLATSLFLDHVGYLSTISEHSVEEATENSSLPVAQKSHFDEILYKITTNTLDTAPFITELLVPPFHDYWSVYVTSPAYNLSTCLVEKTMTTLRSAIMCYLSFHDEFIGNNRTISTETHNTRYCYEDNTFLNFTEAQASIVGNETLFSVVRHPIDRFLSGYVDKCVRYCEYGHNLNNYILVKYSPETEEIVRQLDAVFEKAGVPESYRGEIASETRKQKSNNSTAEMTYRKKVQRHLLSDEKTFRRLIQIYYYDFVLPCVKC</sequence>
<name>A0A0D6MA60_9BILA</name>
<dbReference type="GO" id="GO:0047756">
    <property type="term" value="F:chondroitin 4-sulfotransferase activity"/>
    <property type="evidence" value="ECO:0007669"/>
    <property type="project" value="InterPro"/>
</dbReference>
<dbReference type="Pfam" id="PF03567">
    <property type="entry name" value="Sulfotransfer_2"/>
    <property type="match status" value="1"/>
</dbReference>